<feature type="region of interest" description="Disordered" evidence="1">
    <location>
        <begin position="1"/>
        <end position="81"/>
    </location>
</feature>
<dbReference type="EMBL" id="JAUKTV010000003">
    <property type="protein sequence ID" value="KAK0742045.1"/>
    <property type="molecule type" value="Genomic_DNA"/>
</dbReference>
<evidence type="ECO:0000256" key="1">
    <source>
        <dbReference type="SAM" id="MobiDB-lite"/>
    </source>
</evidence>
<sequence length="205" mass="23258">MNRPKTQALRGEQVNLRKASDPSAAPERNEETGTLKFKTYSKKPNLRHHLKKVHKRPKTSKKETRARVAHRPCRSSSEAGTKSRELTSIMVLEKRNFNFLAPPNRISPPVIVKAQPLALCVRNLAFTSTASIVTYALPDCRIILSFVAVKRLPPLVLPQMLRPSFRAILSTKAIRSTKTIGWETFTKIFLTKFRSIPMRLRGTMV</sequence>
<name>A0AA40EMG1_9PEZI</name>
<organism evidence="2 3">
    <name type="scientific">Apiosordaria backusii</name>
    <dbReference type="NCBI Taxonomy" id="314023"/>
    <lineage>
        <taxon>Eukaryota</taxon>
        <taxon>Fungi</taxon>
        <taxon>Dikarya</taxon>
        <taxon>Ascomycota</taxon>
        <taxon>Pezizomycotina</taxon>
        <taxon>Sordariomycetes</taxon>
        <taxon>Sordariomycetidae</taxon>
        <taxon>Sordariales</taxon>
        <taxon>Lasiosphaeriaceae</taxon>
        <taxon>Apiosordaria</taxon>
    </lineage>
</organism>
<feature type="compositionally biased region" description="Basic residues" evidence="1">
    <location>
        <begin position="39"/>
        <end position="59"/>
    </location>
</feature>
<protein>
    <submittedName>
        <fullName evidence="2">Uncharacterized protein</fullName>
    </submittedName>
</protein>
<keyword evidence="3" id="KW-1185">Reference proteome</keyword>
<comment type="caution">
    <text evidence="2">The sequence shown here is derived from an EMBL/GenBank/DDBJ whole genome shotgun (WGS) entry which is preliminary data.</text>
</comment>
<proteinExistence type="predicted"/>
<evidence type="ECO:0000313" key="2">
    <source>
        <dbReference type="EMBL" id="KAK0742045.1"/>
    </source>
</evidence>
<dbReference type="Proteomes" id="UP001172159">
    <property type="component" value="Unassembled WGS sequence"/>
</dbReference>
<evidence type="ECO:0000313" key="3">
    <source>
        <dbReference type="Proteomes" id="UP001172159"/>
    </source>
</evidence>
<reference evidence="2" key="1">
    <citation type="submission" date="2023-06" db="EMBL/GenBank/DDBJ databases">
        <title>Genome-scale phylogeny and comparative genomics of the fungal order Sordariales.</title>
        <authorList>
            <consortium name="Lawrence Berkeley National Laboratory"/>
            <person name="Hensen N."/>
            <person name="Bonometti L."/>
            <person name="Westerberg I."/>
            <person name="Brannstrom I.O."/>
            <person name="Guillou S."/>
            <person name="Cros-Aarteil S."/>
            <person name="Calhoun S."/>
            <person name="Haridas S."/>
            <person name="Kuo A."/>
            <person name="Mondo S."/>
            <person name="Pangilinan J."/>
            <person name="Riley R."/>
            <person name="Labutti K."/>
            <person name="Andreopoulos B."/>
            <person name="Lipzen A."/>
            <person name="Chen C."/>
            <person name="Yanf M."/>
            <person name="Daum C."/>
            <person name="Ng V."/>
            <person name="Clum A."/>
            <person name="Steindorff A."/>
            <person name="Ohm R."/>
            <person name="Martin F."/>
            <person name="Silar P."/>
            <person name="Natvig D."/>
            <person name="Lalanne C."/>
            <person name="Gautier V."/>
            <person name="Ament-Velasquez S.L."/>
            <person name="Kruys A."/>
            <person name="Hutchinson M.I."/>
            <person name="Powell A.J."/>
            <person name="Barry K."/>
            <person name="Miller A.N."/>
            <person name="Grigoriev I.V."/>
            <person name="Debuchy R."/>
            <person name="Gladieux P."/>
            <person name="Thoren M.H."/>
            <person name="Johannesson H."/>
        </authorList>
    </citation>
    <scope>NUCLEOTIDE SEQUENCE</scope>
    <source>
        <strain evidence="2">CBS 540.89</strain>
    </source>
</reference>
<accession>A0AA40EMG1</accession>
<dbReference type="AlphaFoldDB" id="A0AA40EMG1"/>
<gene>
    <name evidence="2" type="ORF">B0T21DRAFT_345893</name>
</gene>